<dbReference type="Pfam" id="PF23342">
    <property type="entry name" value="WDR90_beta-prop_4th"/>
    <property type="match status" value="1"/>
</dbReference>
<keyword evidence="1 3" id="KW-0853">WD repeat</keyword>
<sequence length="1896" mass="211072">MVWNIFSSPPSHISLEDAIELANEQLENAQKAKSKPGKALLLCHDTKSKIKVAERIFAAKKIGNSMQHDRIANVYHDLAQLLDELGYKDKAQKCQINAKRWGYDHTVMRQVGPSRSKPGPGNTTSSNAQSISPPALTITSEATSAVYRDALGSEFAQPTLQDFTQSVNTFQINYRLPGASENIAQAPQMIFRQDITPSIRYTLPEVGGRFTSTPQLAYCLSLLDSSLVWKEGLGEIELEWSQAKANDPDERERIQGITTNMVREFARDELKKPDAVAEVISLAAVLDQIDFRKMLQAFVNGIEHSKLLDVHLIDGLAQLIRNAAPGYIDTDDLVKILELLNMRLKGTHQQSTGYIYRLALAVSRVLDSMVDSQIKGLKSERLHEHLLDYLKELQNSSDSSLIFQAAHAYQALLYIPDDETILRATLRRTGRVAQGIIGGVRAAKSLDLIQFLDELRNIQRELECVRSTTMVVHGDERILAGSRKGFKDCLNEDLSFDRKSAWYPALGGLDALLQEGRLVGFEKLVREAPCRHEAAFQWGLCQRLCEIAANTLWDPNTRQCAVSFLGELYKDDVEWHLQTDIKNWILYILTRLMEYSDVVAASCSRELLQDIEANSGSEKQAIFQVGSKVYLGSYPWMVSSPPQTSPLLDCVQNKPDVETALRKLKRERLNEHIGDVYISPRAKISLHAPEDFDLTSKVLEFLASDKKVLLLLGDSGAGKSTFNRAFEIHLWDKYEADERIPLFIHLPTIDKPEQGLVPKILRKIGFSEDQIRELKAYREFVLICDGYDESQLTRNLYTSNQLNQRGEWRAQMVISCRTEYNGVNYKNRFQPTDRNIGRDSELFQEAFIAPFSRDQIHDYIDQYVLTIKPSWKSEDYQQALKEIPNLQDLVKNPYLLRLALDVLPTIVDTRKSYSATQITRVGLYDKFVIQWLERSEIRFGEMNLSSRDNDAFKILSDSDFKRHGITYLKELATAMYENQDGNPVISYSEHRDRMTWKEAFFNKRDEKNLMREAIPLVRNGDLYQFIHKSVLEYGFTLAVFDPNEQEHAETNSAFPSFRTSALVDISVGTNVLPLLCSLLGRKNLVGEPSILQFLAERAKQQPVFKQQLHYVIQQSKTDPTVDVAAANAITILVKAGIQFNGADLRGIKIPGADLSYGVFDLAHLEGSDLSNVNLRNVWLREANLDGAQMAGVRFGELPFLQDSSSVLSFSYSPDGKSFAAGLFNGEISLYGTSNWEKFGTLSGHGNQVMSVVYSPSGCQIASGSNDKTVRLWDAESGQCIHTLQGHSKRVTWVSYSPAGSQVASGSWDETVRLWDVETGSCMQVLQGHSKVVTSTIYSRNGDQVASGSWDGTVRLWDVETGICTQILQGHNGQVNSIAYSPYGDQIASGSRDKTVRLWDVETGKCIRIFPGHISDVNAVMYSPKGDQIASGSSDKTVRLWDVDTGICVHILQDHCSGVTSLAYSPKGDQIASGSEDWTVRLREVGTGNYVQAPRGHVSGITSVMYLPKGGQIASGSNDETVRLWDLETGNCDHTLQGTHWGIFGIVHSPRGDQIAYGSHDNTAWLWDVATGSCARALKGPIKRPAGIRGPFKISDVVANFNNPLSTHIEGALRINSVAYSPDGSHIACGGDDKAVRLWHVETGSCIHTFRGHSKKVTKVIYSPKGNQIASGYDDGTILLWSTRTGNCAHTLKGHSHNITNIVYSSKGHQIASGSHDKTVRLWNAETGECIHNLQGHGLWVTSITYSAKEDCIASGSWDNTVRLWNTKSGSCIRTFQGHSDGIASIVSSQKGDWIASGGYDGTVRLWDVETGQSLLTISGFNGPVTCIAWEGTPRDQFLVTGSEDKSVRRWQIIKDGDEHRALLSWSSSHDSLTVSGATFNNVQGLTKVNQMLLSQR</sequence>
<feature type="repeat" description="WD" evidence="3">
    <location>
        <begin position="1649"/>
        <end position="1690"/>
    </location>
</feature>
<feature type="non-terminal residue" evidence="7">
    <location>
        <position position="1896"/>
    </location>
</feature>
<dbReference type="CDD" id="cd00200">
    <property type="entry name" value="WD40"/>
    <property type="match status" value="2"/>
</dbReference>
<feature type="repeat" description="WD" evidence="3">
    <location>
        <begin position="1451"/>
        <end position="1492"/>
    </location>
</feature>
<evidence type="ECO:0000259" key="5">
    <source>
        <dbReference type="Pfam" id="PF23342"/>
    </source>
</evidence>
<dbReference type="PANTHER" id="PTHR22847:SF637">
    <property type="entry name" value="WD REPEAT DOMAIN 5B"/>
    <property type="match status" value="1"/>
</dbReference>
<name>A0A9P6MQH8_9FUNG</name>
<feature type="region of interest" description="Disordered" evidence="4">
    <location>
        <begin position="109"/>
        <end position="134"/>
    </location>
</feature>
<dbReference type="PROSITE" id="PS50294">
    <property type="entry name" value="WD_REPEATS_REGION"/>
    <property type="match status" value="12"/>
</dbReference>
<feature type="repeat" description="WD" evidence="3">
    <location>
        <begin position="1775"/>
        <end position="1816"/>
    </location>
</feature>
<evidence type="ECO:0000313" key="7">
    <source>
        <dbReference type="EMBL" id="KAG0010055.1"/>
    </source>
</evidence>
<keyword evidence="2" id="KW-0677">Repeat</keyword>
<dbReference type="Pfam" id="PF00805">
    <property type="entry name" value="Pentapeptide"/>
    <property type="match status" value="1"/>
</dbReference>
<gene>
    <name evidence="7" type="ORF">BGZ80_001826</name>
</gene>
<feature type="repeat" description="WD" evidence="3">
    <location>
        <begin position="1241"/>
        <end position="1282"/>
    </location>
</feature>
<feature type="repeat" description="WD" evidence="3">
    <location>
        <begin position="1283"/>
        <end position="1324"/>
    </location>
</feature>
<dbReference type="SUPFAM" id="SSF141571">
    <property type="entry name" value="Pentapeptide repeat-like"/>
    <property type="match status" value="1"/>
</dbReference>
<dbReference type="Gene3D" id="3.40.50.300">
    <property type="entry name" value="P-loop containing nucleotide triphosphate hydrolases"/>
    <property type="match status" value="1"/>
</dbReference>
<feature type="repeat" description="WD" evidence="3">
    <location>
        <begin position="1535"/>
        <end position="1576"/>
    </location>
</feature>
<evidence type="ECO:0000256" key="2">
    <source>
        <dbReference type="ARBA" id="ARBA00022737"/>
    </source>
</evidence>
<feature type="compositionally biased region" description="Polar residues" evidence="4">
    <location>
        <begin position="121"/>
        <end position="134"/>
    </location>
</feature>
<feature type="repeat" description="WD" evidence="3">
    <location>
        <begin position="1367"/>
        <end position="1408"/>
    </location>
</feature>
<dbReference type="SUPFAM" id="SSF50978">
    <property type="entry name" value="WD40 repeat-like"/>
    <property type="match status" value="2"/>
</dbReference>
<dbReference type="InterPro" id="IPR015943">
    <property type="entry name" value="WD40/YVTN_repeat-like_dom_sf"/>
</dbReference>
<evidence type="ECO:0000259" key="6">
    <source>
        <dbReference type="Pfam" id="PF23948"/>
    </source>
</evidence>
<feature type="repeat" description="WD" evidence="3">
    <location>
        <begin position="1493"/>
        <end position="1534"/>
    </location>
</feature>
<dbReference type="PROSITE" id="PS00678">
    <property type="entry name" value="WD_REPEATS_1"/>
    <property type="match status" value="9"/>
</dbReference>
<evidence type="ECO:0000256" key="4">
    <source>
        <dbReference type="SAM" id="MobiDB-lite"/>
    </source>
</evidence>
<keyword evidence="8" id="KW-1185">Reference proteome</keyword>
<dbReference type="SMART" id="SM00320">
    <property type="entry name" value="WD40"/>
    <property type="match status" value="15"/>
</dbReference>
<reference evidence="7" key="1">
    <citation type="journal article" date="2020" name="Fungal Divers.">
        <title>Resolving the Mortierellaceae phylogeny through synthesis of multi-gene phylogenetics and phylogenomics.</title>
        <authorList>
            <person name="Vandepol N."/>
            <person name="Liber J."/>
            <person name="Desiro A."/>
            <person name="Na H."/>
            <person name="Kennedy M."/>
            <person name="Barry K."/>
            <person name="Grigoriev I.V."/>
            <person name="Miller A.N."/>
            <person name="O'Donnell K."/>
            <person name="Stajich J.E."/>
            <person name="Bonito G."/>
        </authorList>
    </citation>
    <scope>NUCLEOTIDE SEQUENCE</scope>
    <source>
        <strain evidence="7">NRRL 2769</strain>
    </source>
</reference>
<proteinExistence type="predicted"/>
<dbReference type="InterPro" id="IPR001680">
    <property type="entry name" value="WD40_rpt"/>
</dbReference>
<accession>A0A9P6MQH8</accession>
<evidence type="ECO:0000256" key="1">
    <source>
        <dbReference type="ARBA" id="ARBA00022574"/>
    </source>
</evidence>
<dbReference type="EMBL" id="JAAAID010001426">
    <property type="protein sequence ID" value="KAG0010055.1"/>
    <property type="molecule type" value="Genomic_DNA"/>
</dbReference>
<feature type="repeat" description="WD" evidence="3">
    <location>
        <begin position="1817"/>
        <end position="1852"/>
    </location>
</feature>
<dbReference type="GO" id="GO:1990234">
    <property type="term" value="C:transferase complex"/>
    <property type="evidence" value="ECO:0007669"/>
    <property type="project" value="UniProtKB-ARBA"/>
</dbReference>
<dbReference type="GO" id="GO:0005634">
    <property type="term" value="C:nucleus"/>
    <property type="evidence" value="ECO:0007669"/>
    <property type="project" value="TreeGrafter"/>
</dbReference>
<dbReference type="InterPro" id="IPR027417">
    <property type="entry name" value="P-loop_NTPase"/>
</dbReference>
<evidence type="ECO:0000256" key="3">
    <source>
        <dbReference type="PROSITE-ProRule" id="PRU00221"/>
    </source>
</evidence>
<dbReference type="InterPro" id="IPR056251">
    <property type="entry name" value="Arm_rpt_dom"/>
</dbReference>
<comment type="caution">
    <text evidence="7">The sequence shown here is derived from an EMBL/GenBank/DDBJ whole genome shotgun (WGS) entry which is preliminary data.</text>
</comment>
<dbReference type="PANTHER" id="PTHR22847">
    <property type="entry name" value="WD40 REPEAT PROTEIN"/>
    <property type="match status" value="1"/>
</dbReference>
<dbReference type="Pfam" id="PF00400">
    <property type="entry name" value="WD40"/>
    <property type="match status" value="10"/>
</dbReference>
<dbReference type="InterPro" id="IPR055440">
    <property type="entry name" value="Beta-prop_WDR90_4th"/>
</dbReference>
<dbReference type="Pfam" id="PF23948">
    <property type="entry name" value="ARM_5"/>
    <property type="match status" value="1"/>
</dbReference>
<feature type="repeat" description="WD" evidence="3">
    <location>
        <begin position="1733"/>
        <end position="1774"/>
    </location>
</feature>
<evidence type="ECO:0000313" key="8">
    <source>
        <dbReference type="Proteomes" id="UP000703661"/>
    </source>
</evidence>
<feature type="repeat" description="WD" evidence="3">
    <location>
        <begin position="1325"/>
        <end position="1366"/>
    </location>
</feature>
<dbReference type="Proteomes" id="UP000703661">
    <property type="component" value="Unassembled WGS sequence"/>
</dbReference>
<dbReference type="SUPFAM" id="SSF63829">
    <property type="entry name" value="Calcium-dependent phosphotriesterase"/>
    <property type="match status" value="1"/>
</dbReference>
<dbReference type="InterPro" id="IPR019775">
    <property type="entry name" value="WD40_repeat_CS"/>
</dbReference>
<feature type="repeat" description="WD" evidence="3">
    <location>
        <begin position="1691"/>
        <end position="1732"/>
    </location>
</feature>
<feature type="repeat" description="WD" evidence="3">
    <location>
        <begin position="1409"/>
        <end position="1450"/>
    </location>
</feature>
<dbReference type="InterPro" id="IPR036322">
    <property type="entry name" value="WD40_repeat_dom_sf"/>
</dbReference>
<dbReference type="PROSITE" id="PS50082">
    <property type="entry name" value="WD_REPEATS_2"/>
    <property type="match status" value="14"/>
</dbReference>
<dbReference type="PRINTS" id="PR00320">
    <property type="entry name" value="GPROTEINBRPT"/>
</dbReference>
<dbReference type="InterPro" id="IPR025662">
    <property type="entry name" value="Sigma_54_int_dom_ATP-bd_1"/>
</dbReference>
<dbReference type="Gene3D" id="2.130.10.10">
    <property type="entry name" value="YVTN repeat-like/Quinoprotein amine dehydrogenase"/>
    <property type="match status" value="5"/>
</dbReference>
<dbReference type="InterPro" id="IPR001646">
    <property type="entry name" value="5peptide_repeat"/>
</dbReference>
<protein>
    <submittedName>
        <fullName evidence="7">Uncharacterized protein</fullName>
    </submittedName>
</protein>
<dbReference type="InterPro" id="IPR020472">
    <property type="entry name" value="WD40_PAC1"/>
</dbReference>
<dbReference type="Gene3D" id="2.160.20.80">
    <property type="entry name" value="E3 ubiquitin-protein ligase SopA"/>
    <property type="match status" value="1"/>
</dbReference>
<organism evidence="7 8">
    <name type="scientific">Entomortierella chlamydospora</name>
    <dbReference type="NCBI Taxonomy" id="101097"/>
    <lineage>
        <taxon>Eukaryota</taxon>
        <taxon>Fungi</taxon>
        <taxon>Fungi incertae sedis</taxon>
        <taxon>Mucoromycota</taxon>
        <taxon>Mortierellomycotina</taxon>
        <taxon>Mortierellomycetes</taxon>
        <taxon>Mortierellales</taxon>
        <taxon>Mortierellaceae</taxon>
        <taxon>Entomortierella</taxon>
    </lineage>
</organism>
<feature type="repeat" description="WD" evidence="3">
    <location>
        <begin position="1614"/>
        <end position="1648"/>
    </location>
</feature>
<feature type="domain" description="WDR90 4th beta-propeller" evidence="5">
    <location>
        <begin position="1613"/>
        <end position="1736"/>
    </location>
</feature>
<dbReference type="PROSITE" id="PS00675">
    <property type="entry name" value="SIGMA54_INTERACT_1"/>
    <property type="match status" value="1"/>
</dbReference>
<feature type="domain" description="Arm-like repeat" evidence="6">
    <location>
        <begin position="244"/>
        <end position="594"/>
    </location>
</feature>